<dbReference type="AlphaFoldDB" id="A0AAV5AJ17"/>
<evidence type="ECO:0000256" key="10">
    <source>
        <dbReference type="SAM" id="SignalP"/>
    </source>
</evidence>
<keyword evidence="5" id="KW-0119">Carbohydrate metabolism</keyword>
<evidence type="ECO:0000256" key="5">
    <source>
        <dbReference type="ARBA" id="ARBA00023277"/>
    </source>
</evidence>
<comment type="caution">
    <text evidence="12">The sequence shown here is derived from an EMBL/GenBank/DDBJ whole genome shotgun (WGS) entry which is preliminary data.</text>
</comment>
<evidence type="ECO:0000313" key="13">
    <source>
        <dbReference type="Proteomes" id="UP001050691"/>
    </source>
</evidence>
<dbReference type="SUPFAM" id="SSF51445">
    <property type="entry name" value="(Trans)glycosidases"/>
    <property type="match status" value="1"/>
</dbReference>
<feature type="chain" id="PRO_5043921305" description="chitinase" evidence="10">
    <location>
        <begin position="30"/>
        <end position="315"/>
    </location>
</feature>
<dbReference type="PANTHER" id="PTHR45708:SF49">
    <property type="entry name" value="ENDOCHITINASE"/>
    <property type="match status" value="1"/>
</dbReference>
<evidence type="ECO:0000256" key="6">
    <source>
        <dbReference type="ARBA" id="ARBA00023295"/>
    </source>
</evidence>
<keyword evidence="7" id="KW-0624">Polysaccharide degradation</keyword>
<dbReference type="EC" id="3.2.1.14" evidence="2"/>
<evidence type="ECO:0000256" key="2">
    <source>
        <dbReference type="ARBA" id="ARBA00012729"/>
    </source>
</evidence>
<dbReference type="InterPro" id="IPR001223">
    <property type="entry name" value="Glyco_hydro18_cat"/>
</dbReference>
<dbReference type="Gene3D" id="3.20.20.80">
    <property type="entry name" value="Glycosidases"/>
    <property type="match status" value="1"/>
</dbReference>
<name>A0AAV5AJ17_9AGAM</name>
<sequence>MKFSLRHTIFSASVVAALATLSSFTSATAIPTSVAKRDGSAPRFVIYSDLSVSGGALPDASAFKGYNVVNLAFLLSSGPADQAAAWSSLSESDRSSIKSSYNAAGIKLMVSAFGSTDTPTSSGTDPTQLAQTMATFVKNNGLDGIDIDYEDFNAISAGTAVNWLSTFTKALRDNLPAGQYTISHAPVAPWFSPSLGAPYLEVDKQVGSLIDFYNVQFYNQGSAYTTCSGLFDSSSEFPGSSVQEIAQAGVPLDKIVMGKPAEAADTSTGFVDTQTLAQCVSQGKGQGWNGGVMVWQYPHADSSWIETVRGSAWPV</sequence>
<comment type="similarity">
    <text evidence="9">Belongs to the glycosyl hydrolase 18 family.</text>
</comment>
<gene>
    <name evidence="12" type="ORF">Clacol_008907</name>
</gene>
<reference evidence="12" key="1">
    <citation type="submission" date="2021-10" db="EMBL/GenBank/DDBJ databases">
        <title>De novo Genome Assembly of Clathrus columnatus (Basidiomycota, Fungi) Using Illumina and Nanopore Sequence Data.</title>
        <authorList>
            <person name="Ogiso-Tanaka E."/>
            <person name="Itagaki H."/>
            <person name="Hosoya T."/>
            <person name="Hosaka K."/>
        </authorList>
    </citation>
    <scope>NUCLEOTIDE SEQUENCE</scope>
    <source>
        <strain evidence="12">MO-923</strain>
    </source>
</reference>
<evidence type="ECO:0000256" key="7">
    <source>
        <dbReference type="ARBA" id="ARBA00023326"/>
    </source>
</evidence>
<dbReference type="GO" id="GO:0006032">
    <property type="term" value="P:chitin catabolic process"/>
    <property type="evidence" value="ECO:0007669"/>
    <property type="project" value="UniProtKB-KW"/>
</dbReference>
<keyword evidence="6 8" id="KW-0326">Glycosidase</keyword>
<feature type="domain" description="GH18" evidence="11">
    <location>
        <begin position="42"/>
        <end position="315"/>
    </location>
</feature>
<evidence type="ECO:0000256" key="3">
    <source>
        <dbReference type="ARBA" id="ARBA00022801"/>
    </source>
</evidence>
<evidence type="ECO:0000313" key="12">
    <source>
        <dbReference type="EMBL" id="GJJ14641.1"/>
    </source>
</evidence>
<dbReference type="PROSITE" id="PS51910">
    <property type="entry name" value="GH18_2"/>
    <property type="match status" value="1"/>
</dbReference>
<evidence type="ECO:0000256" key="9">
    <source>
        <dbReference type="RuleBase" id="RU004453"/>
    </source>
</evidence>
<dbReference type="PANTHER" id="PTHR45708">
    <property type="entry name" value="ENDOCHITINASE"/>
    <property type="match status" value="1"/>
</dbReference>
<dbReference type="PROSITE" id="PS01095">
    <property type="entry name" value="GH18_1"/>
    <property type="match status" value="1"/>
</dbReference>
<dbReference type="CDD" id="cd00598">
    <property type="entry name" value="GH18_chitinase-like"/>
    <property type="match status" value="1"/>
</dbReference>
<evidence type="ECO:0000259" key="11">
    <source>
        <dbReference type="PROSITE" id="PS51910"/>
    </source>
</evidence>
<comment type="catalytic activity">
    <reaction evidence="1">
        <text>Random endo-hydrolysis of N-acetyl-beta-D-glucosaminide (1-&gt;4)-beta-linkages in chitin and chitodextrins.</text>
        <dbReference type="EC" id="3.2.1.14"/>
    </reaction>
</comment>
<organism evidence="12 13">
    <name type="scientific">Clathrus columnatus</name>
    <dbReference type="NCBI Taxonomy" id="1419009"/>
    <lineage>
        <taxon>Eukaryota</taxon>
        <taxon>Fungi</taxon>
        <taxon>Dikarya</taxon>
        <taxon>Basidiomycota</taxon>
        <taxon>Agaricomycotina</taxon>
        <taxon>Agaricomycetes</taxon>
        <taxon>Phallomycetidae</taxon>
        <taxon>Phallales</taxon>
        <taxon>Clathraceae</taxon>
        <taxon>Clathrus</taxon>
    </lineage>
</organism>
<accession>A0AAV5AJ17</accession>
<proteinExistence type="inferred from homology"/>
<protein>
    <recommendedName>
        <fullName evidence="2">chitinase</fullName>
        <ecNumber evidence="2">3.2.1.14</ecNumber>
    </recommendedName>
</protein>
<keyword evidence="4" id="KW-0146">Chitin degradation</keyword>
<evidence type="ECO:0000256" key="1">
    <source>
        <dbReference type="ARBA" id="ARBA00000822"/>
    </source>
</evidence>
<dbReference type="InterPro" id="IPR001579">
    <property type="entry name" value="Glyco_hydro_18_chit_AS"/>
</dbReference>
<dbReference type="Pfam" id="PF00704">
    <property type="entry name" value="Glyco_hydro_18"/>
    <property type="match status" value="1"/>
</dbReference>
<feature type="signal peptide" evidence="10">
    <location>
        <begin position="1"/>
        <end position="29"/>
    </location>
</feature>
<evidence type="ECO:0000256" key="4">
    <source>
        <dbReference type="ARBA" id="ARBA00023024"/>
    </source>
</evidence>
<dbReference type="GO" id="GO:0008843">
    <property type="term" value="F:endochitinase activity"/>
    <property type="evidence" value="ECO:0007669"/>
    <property type="project" value="UniProtKB-EC"/>
</dbReference>
<dbReference type="InterPro" id="IPR017853">
    <property type="entry name" value="GH"/>
</dbReference>
<dbReference type="GO" id="GO:0000272">
    <property type="term" value="P:polysaccharide catabolic process"/>
    <property type="evidence" value="ECO:0007669"/>
    <property type="project" value="UniProtKB-KW"/>
</dbReference>
<keyword evidence="3 8" id="KW-0378">Hydrolase</keyword>
<keyword evidence="10" id="KW-0732">Signal</keyword>
<dbReference type="Proteomes" id="UP001050691">
    <property type="component" value="Unassembled WGS sequence"/>
</dbReference>
<evidence type="ECO:0000256" key="8">
    <source>
        <dbReference type="RuleBase" id="RU000489"/>
    </source>
</evidence>
<keyword evidence="13" id="KW-1185">Reference proteome</keyword>
<dbReference type="InterPro" id="IPR050542">
    <property type="entry name" value="Glycosyl_Hydrlase18_Chitinase"/>
</dbReference>
<dbReference type="EMBL" id="BPWL01000010">
    <property type="protein sequence ID" value="GJJ14641.1"/>
    <property type="molecule type" value="Genomic_DNA"/>
</dbReference>